<dbReference type="eggNOG" id="arCOG08475">
    <property type="taxonomic scope" value="Archaea"/>
</dbReference>
<dbReference type="STRING" id="671065.MetMK1DRAFT_00025850"/>
<evidence type="ECO:0000313" key="3">
    <source>
        <dbReference type="Proteomes" id="UP000003980"/>
    </source>
</evidence>
<organism evidence="2 3">
    <name type="scientific">Metallosphaera yellowstonensis MK1</name>
    <dbReference type="NCBI Taxonomy" id="671065"/>
    <lineage>
        <taxon>Archaea</taxon>
        <taxon>Thermoproteota</taxon>
        <taxon>Thermoprotei</taxon>
        <taxon>Sulfolobales</taxon>
        <taxon>Sulfolobaceae</taxon>
        <taxon>Metallosphaera</taxon>
    </lineage>
</organism>
<keyword evidence="1" id="KW-0812">Transmembrane</keyword>
<keyword evidence="1" id="KW-0472">Membrane</keyword>
<evidence type="ECO:0000256" key="1">
    <source>
        <dbReference type="SAM" id="Phobius"/>
    </source>
</evidence>
<evidence type="ECO:0000313" key="2">
    <source>
        <dbReference type="EMBL" id="EHP68162.1"/>
    </source>
</evidence>
<dbReference type="AlphaFoldDB" id="H2C7N6"/>
<dbReference type="Proteomes" id="UP000003980">
    <property type="component" value="Unassembled WGS sequence"/>
</dbReference>
<sequence>MQDRWDRFIWLIVMLPLLVFFLMTVLISLYLEQFTPWRGVVPVILGFGVFFLVLGYFLRSRFGRMAL</sequence>
<proteinExistence type="predicted"/>
<gene>
    <name evidence="2" type="ORF">MetMK1DRAFT_00025850</name>
</gene>
<dbReference type="HOGENOM" id="CLU_197233_0_0_2"/>
<dbReference type="OrthoDB" id="41704at2157"/>
<protein>
    <submittedName>
        <fullName evidence="2">Uncharacterized protein</fullName>
    </submittedName>
</protein>
<feature type="transmembrane region" description="Helical" evidence="1">
    <location>
        <begin position="37"/>
        <end position="58"/>
    </location>
</feature>
<name>H2C7N6_9CREN</name>
<feature type="transmembrane region" description="Helical" evidence="1">
    <location>
        <begin position="7"/>
        <end position="31"/>
    </location>
</feature>
<dbReference type="RefSeq" id="WP_009074310.1">
    <property type="nucleotide sequence ID" value="NZ_JH597770.1"/>
</dbReference>
<keyword evidence="3" id="KW-1185">Reference proteome</keyword>
<accession>H2C7N6</accession>
<reference evidence="2 3" key="1">
    <citation type="submission" date="2012-01" db="EMBL/GenBank/DDBJ databases">
        <title>Improved High-Quality Draft sequence of Metallosphaera yellowstonensis MK1.</title>
        <authorList>
            <consortium name="US DOE Joint Genome Institute"/>
            <person name="Lucas S."/>
            <person name="Han J."/>
            <person name="Cheng J.-F."/>
            <person name="Goodwin L."/>
            <person name="Pitluck S."/>
            <person name="Peters L."/>
            <person name="Teshima H."/>
            <person name="Detter J.C."/>
            <person name="Han C."/>
            <person name="Tapia R."/>
            <person name="Land M."/>
            <person name="Hauser L."/>
            <person name="Kyrpides N."/>
            <person name="Kozubal M."/>
            <person name="Macur R.E."/>
            <person name="Jay Z."/>
            <person name="Inskeep W."/>
            <person name="Woyke T."/>
        </authorList>
    </citation>
    <scope>NUCLEOTIDE SEQUENCE [LARGE SCALE GENOMIC DNA]</scope>
    <source>
        <strain evidence="2 3">MK1</strain>
    </source>
</reference>
<dbReference type="EMBL" id="JH597770">
    <property type="protein sequence ID" value="EHP68162.1"/>
    <property type="molecule type" value="Genomic_DNA"/>
</dbReference>
<keyword evidence="1" id="KW-1133">Transmembrane helix</keyword>